<protein>
    <submittedName>
        <fullName evidence="1">Uncharacterized protein</fullName>
    </submittedName>
</protein>
<sequence length="62" mass="7427">MWEIARSSYEVQRSMKWVVKLSSVVVTWQSGKMTTLYFTRWIHDPFIMNRSTILVTMLCESH</sequence>
<name>A0A7I8KBU9_SPIIN</name>
<proteinExistence type="predicted"/>
<gene>
    <name evidence="1" type="ORF">SI8410_04005199</name>
</gene>
<dbReference type="EMBL" id="LR746267">
    <property type="protein sequence ID" value="CAA7394538.1"/>
    <property type="molecule type" value="Genomic_DNA"/>
</dbReference>
<evidence type="ECO:0000313" key="1">
    <source>
        <dbReference type="EMBL" id="CAA7394538.1"/>
    </source>
</evidence>
<dbReference type="Proteomes" id="UP000663760">
    <property type="component" value="Chromosome 4"/>
</dbReference>
<reference evidence="1" key="1">
    <citation type="submission" date="2020-02" db="EMBL/GenBank/DDBJ databases">
        <authorList>
            <person name="Scholz U."/>
            <person name="Mascher M."/>
            <person name="Fiebig A."/>
        </authorList>
    </citation>
    <scope>NUCLEOTIDE SEQUENCE</scope>
</reference>
<accession>A0A7I8KBU9</accession>
<keyword evidence="2" id="KW-1185">Reference proteome</keyword>
<evidence type="ECO:0000313" key="2">
    <source>
        <dbReference type="Proteomes" id="UP000663760"/>
    </source>
</evidence>
<organism evidence="1 2">
    <name type="scientific">Spirodela intermedia</name>
    <name type="common">Intermediate duckweed</name>
    <dbReference type="NCBI Taxonomy" id="51605"/>
    <lineage>
        <taxon>Eukaryota</taxon>
        <taxon>Viridiplantae</taxon>
        <taxon>Streptophyta</taxon>
        <taxon>Embryophyta</taxon>
        <taxon>Tracheophyta</taxon>
        <taxon>Spermatophyta</taxon>
        <taxon>Magnoliopsida</taxon>
        <taxon>Liliopsida</taxon>
        <taxon>Araceae</taxon>
        <taxon>Lemnoideae</taxon>
        <taxon>Spirodela</taxon>
    </lineage>
</organism>
<dbReference type="AlphaFoldDB" id="A0A7I8KBU9"/>